<proteinExistence type="predicted"/>
<dbReference type="Proteomes" id="UP000796761">
    <property type="component" value="Unassembled WGS sequence"/>
</dbReference>
<name>A0A8K1LLK2_9PASS</name>
<evidence type="ECO:0000313" key="2">
    <source>
        <dbReference type="Proteomes" id="UP000796761"/>
    </source>
</evidence>
<dbReference type="AlphaFoldDB" id="A0A8K1LLK2"/>
<keyword evidence="2" id="KW-1185">Reference proteome</keyword>
<gene>
    <name evidence="1" type="ORF">HGM15179_008644</name>
</gene>
<evidence type="ECO:0000313" key="1">
    <source>
        <dbReference type="EMBL" id="TRZ18454.1"/>
    </source>
</evidence>
<accession>A0A8K1LLK2</accession>
<protein>
    <submittedName>
        <fullName evidence="1">Uncharacterized protein</fullName>
    </submittedName>
</protein>
<reference evidence="1" key="1">
    <citation type="submission" date="2019-04" db="EMBL/GenBank/DDBJ databases">
        <title>Genome assembly of Zosterops borbonicus 15179.</title>
        <authorList>
            <person name="Leroy T."/>
            <person name="Anselmetti Y."/>
            <person name="Tilak M.-K."/>
            <person name="Nabholz B."/>
        </authorList>
    </citation>
    <scope>NUCLEOTIDE SEQUENCE</scope>
    <source>
        <strain evidence="1">HGM_15179</strain>
        <tissue evidence="1">Muscle</tissue>
    </source>
</reference>
<organism evidence="1 2">
    <name type="scientific">Zosterops borbonicus</name>
    <dbReference type="NCBI Taxonomy" id="364589"/>
    <lineage>
        <taxon>Eukaryota</taxon>
        <taxon>Metazoa</taxon>
        <taxon>Chordata</taxon>
        <taxon>Craniata</taxon>
        <taxon>Vertebrata</taxon>
        <taxon>Euteleostomi</taxon>
        <taxon>Archelosauria</taxon>
        <taxon>Archosauria</taxon>
        <taxon>Dinosauria</taxon>
        <taxon>Saurischia</taxon>
        <taxon>Theropoda</taxon>
        <taxon>Coelurosauria</taxon>
        <taxon>Aves</taxon>
        <taxon>Neognathae</taxon>
        <taxon>Neoaves</taxon>
        <taxon>Telluraves</taxon>
        <taxon>Australaves</taxon>
        <taxon>Passeriformes</taxon>
        <taxon>Sylvioidea</taxon>
        <taxon>Zosteropidae</taxon>
        <taxon>Zosterops</taxon>
    </lineage>
</organism>
<sequence>MAFLIIELHEVPVVPFLQPTEVPLDGYRTLWHTSHSFQFGVDGKLDKGTLCPIIPAINEDVKQGWTLCVTPGVQSLDVALQTDSTDHQPLVPATQSGLKPHHCLLIQYLKQQLLYEDLK</sequence>
<dbReference type="OrthoDB" id="9222392at2759"/>
<comment type="caution">
    <text evidence="1">The sequence shown here is derived from an EMBL/GenBank/DDBJ whole genome shotgun (WGS) entry which is preliminary data.</text>
</comment>
<dbReference type="EMBL" id="SWJQ01000223">
    <property type="protein sequence ID" value="TRZ18454.1"/>
    <property type="molecule type" value="Genomic_DNA"/>
</dbReference>